<dbReference type="GO" id="GO:0016020">
    <property type="term" value="C:membrane"/>
    <property type="evidence" value="ECO:0007669"/>
    <property type="project" value="InterPro"/>
</dbReference>
<feature type="binding site" evidence="7">
    <location>
        <position position="624"/>
    </location>
    <ligand>
        <name>Zn(2+)</name>
        <dbReference type="ChEBI" id="CHEBI:29105"/>
        <note>catalytic</note>
    </ligand>
</feature>
<feature type="domain" description="WSC" evidence="11">
    <location>
        <begin position="1"/>
        <end position="78"/>
    </location>
</feature>
<keyword evidence="5 7" id="KW-0862">Zinc</keyword>
<dbReference type="OrthoDB" id="48352at2759"/>
<dbReference type="GO" id="GO:0006508">
    <property type="term" value="P:proteolysis"/>
    <property type="evidence" value="ECO:0007669"/>
    <property type="project" value="UniProtKB-KW"/>
</dbReference>
<dbReference type="Gene3D" id="3.90.132.10">
    <property type="entry name" value="Leishmanolysin , domain 2"/>
    <property type="match status" value="1"/>
</dbReference>
<organism evidence="12 13">
    <name type="scientific">Ectocarpus siliculosus</name>
    <name type="common">Brown alga</name>
    <name type="synonym">Conferva siliculosa</name>
    <dbReference type="NCBI Taxonomy" id="2880"/>
    <lineage>
        <taxon>Eukaryota</taxon>
        <taxon>Sar</taxon>
        <taxon>Stramenopiles</taxon>
        <taxon>Ochrophyta</taxon>
        <taxon>PX clade</taxon>
        <taxon>Phaeophyceae</taxon>
        <taxon>Ectocarpales</taxon>
        <taxon>Ectocarpaceae</taxon>
        <taxon>Ectocarpus</taxon>
    </lineage>
</organism>
<sequence>MDDGFRSNEMTPELCYEHCSSNGYDFMGLQYGRECYCGTEEEEKRHVQYGPGTCDHPCKGDDNLVCGGFWSFDLYYIGETGPADAGDSVDDSSEKQVLLDLHNEARCVHGAEPLAWDETMEETARGHAEELTSRQNCGYLFWSDVTAHGYGENLYLCYGAADCMMYDGVLDTMYDYAVDDGPVTEYDIRARRMLWASTTKLGCAISSCVYQYIDVEVLVCNYDPIGDYGDPAAIEVEVGLPEQSEEECQQVAPPDTPSPGTTPAPAATTPPPSTGEEPIPTTAQPLPVTLPPSFPTSPPVSETDPPSPEPEPSTRAPVTPEPTPAPVKPEPEPTPAPVKPEPEPTPAPVAPEPEPTPAPVAPEPEPTPAPVAPEPEPTPAPVKPEPEPTPAPVKPEPEPTPAPVTDESPGVGACNPNPCMNGGSCEVDPNGGYTCSCGSSYGGMMCETDVTGMSEFFITVDFLGTWSDERKGVFQRAANRWSEILTHIPCSGTNGNGGAAGELTITSTLEPIDGVYGTLGFAGPRGTYNDCRGISYSGEMTFDIDDIAEMERQGTFEGVILHEMGHVIGTGTLWGECSDCDSTGSAEWKCPLAAQVYNDFMGNPAGSRADIVELEGGTGTSCGHFSESTFEDELMTGFVNAGTMPLSKLTCASLADQGYVVQSSKADSYTVPSRRDPSARQGETKTYKLAESTDDTTIDVCNEEGEIVDTMQGKRIRF</sequence>
<accession>D8LED1</accession>
<dbReference type="InterPro" id="IPR001577">
    <property type="entry name" value="Peptidase_M8"/>
</dbReference>
<evidence type="ECO:0000256" key="2">
    <source>
        <dbReference type="ARBA" id="ARBA00022670"/>
    </source>
</evidence>
<dbReference type="Pfam" id="PF00008">
    <property type="entry name" value="EGF"/>
    <property type="match status" value="1"/>
</dbReference>
<keyword evidence="8" id="KW-1015">Disulfide bond</keyword>
<evidence type="ECO:0000256" key="9">
    <source>
        <dbReference type="SAM" id="MobiDB-lite"/>
    </source>
</evidence>
<keyword evidence="13" id="KW-1185">Reference proteome</keyword>
<evidence type="ECO:0000256" key="4">
    <source>
        <dbReference type="ARBA" id="ARBA00022801"/>
    </source>
</evidence>
<dbReference type="SUPFAM" id="SSF55486">
    <property type="entry name" value="Metalloproteases ('zincins'), catalytic domain"/>
    <property type="match status" value="1"/>
</dbReference>
<dbReference type="eggNOG" id="KOG3017">
    <property type="taxonomic scope" value="Eukaryota"/>
</dbReference>
<reference evidence="12 13" key="1">
    <citation type="journal article" date="2010" name="Nature">
        <title>The Ectocarpus genome and the independent evolution of multicellularity in brown algae.</title>
        <authorList>
            <person name="Cock J.M."/>
            <person name="Sterck L."/>
            <person name="Rouze P."/>
            <person name="Scornet D."/>
            <person name="Allen A.E."/>
            <person name="Amoutzias G."/>
            <person name="Anthouard V."/>
            <person name="Artiguenave F."/>
            <person name="Aury J.M."/>
            <person name="Badger J.H."/>
            <person name="Beszteri B."/>
            <person name="Billiau K."/>
            <person name="Bonnet E."/>
            <person name="Bothwell J.H."/>
            <person name="Bowler C."/>
            <person name="Boyen C."/>
            <person name="Brownlee C."/>
            <person name="Carrano C.J."/>
            <person name="Charrier B."/>
            <person name="Cho G.Y."/>
            <person name="Coelho S.M."/>
            <person name="Collen J."/>
            <person name="Corre E."/>
            <person name="Da Silva C."/>
            <person name="Delage L."/>
            <person name="Delaroque N."/>
            <person name="Dittami S.M."/>
            <person name="Doulbeau S."/>
            <person name="Elias M."/>
            <person name="Farnham G."/>
            <person name="Gachon C.M."/>
            <person name="Gschloessl B."/>
            <person name="Heesch S."/>
            <person name="Jabbari K."/>
            <person name="Jubin C."/>
            <person name="Kawai H."/>
            <person name="Kimura K."/>
            <person name="Kloareg B."/>
            <person name="Kupper F.C."/>
            <person name="Lang D."/>
            <person name="Le Bail A."/>
            <person name="Leblanc C."/>
            <person name="Lerouge P."/>
            <person name="Lohr M."/>
            <person name="Lopez P.J."/>
            <person name="Martens C."/>
            <person name="Maumus F."/>
            <person name="Michel G."/>
            <person name="Miranda-Saavedra D."/>
            <person name="Morales J."/>
            <person name="Moreau H."/>
            <person name="Motomura T."/>
            <person name="Nagasato C."/>
            <person name="Napoli C.A."/>
            <person name="Nelson D.R."/>
            <person name="Nyvall-Collen P."/>
            <person name="Peters A.F."/>
            <person name="Pommier C."/>
            <person name="Potin P."/>
            <person name="Poulain J."/>
            <person name="Quesneville H."/>
            <person name="Read B."/>
            <person name="Rensing S.A."/>
            <person name="Ritter A."/>
            <person name="Rousvoal S."/>
            <person name="Samanta M."/>
            <person name="Samson G."/>
            <person name="Schroeder D.C."/>
            <person name="Segurens B."/>
            <person name="Strittmatter M."/>
            <person name="Tonon T."/>
            <person name="Tregear J.W."/>
            <person name="Valentin K."/>
            <person name="von Dassow P."/>
            <person name="Yamagishi T."/>
            <person name="Van de Peer Y."/>
            <person name="Wincker P."/>
        </authorList>
    </citation>
    <scope>NUCLEOTIDE SEQUENCE [LARGE SCALE GENOMIC DNA]</scope>
    <source>
        <strain evidence="13">Ec32 / CCAP1310/4</strain>
    </source>
</reference>
<dbReference type="EMBL" id="FN649760">
    <property type="protein sequence ID" value="CBN74216.1"/>
    <property type="molecule type" value="Genomic_DNA"/>
</dbReference>
<dbReference type="InterPro" id="IPR035940">
    <property type="entry name" value="CAP_sf"/>
</dbReference>
<dbReference type="PROSITE" id="PS50026">
    <property type="entry name" value="EGF_3"/>
    <property type="match status" value="1"/>
</dbReference>
<feature type="disulfide bond" evidence="8">
    <location>
        <begin position="437"/>
        <end position="446"/>
    </location>
</feature>
<dbReference type="AlphaFoldDB" id="D8LED1"/>
<keyword evidence="8" id="KW-0245">EGF-like domain</keyword>
<dbReference type="Gene3D" id="2.10.25.10">
    <property type="entry name" value="Laminin"/>
    <property type="match status" value="1"/>
</dbReference>
<proteinExistence type="inferred from homology"/>
<feature type="domain" description="EGF-like" evidence="10">
    <location>
        <begin position="410"/>
        <end position="447"/>
    </location>
</feature>
<dbReference type="SUPFAM" id="SSF57196">
    <property type="entry name" value="EGF/Laminin"/>
    <property type="match status" value="1"/>
</dbReference>
<name>D8LED1_ECTSI</name>
<feature type="compositionally biased region" description="Pro residues" evidence="9">
    <location>
        <begin position="254"/>
        <end position="273"/>
    </location>
</feature>
<dbReference type="Pfam" id="PF00188">
    <property type="entry name" value="CAP"/>
    <property type="match status" value="1"/>
</dbReference>
<feature type="compositionally biased region" description="Pro residues" evidence="9">
    <location>
        <begin position="288"/>
        <end position="298"/>
    </location>
</feature>
<keyword evidence="2" id="KW-0645">Protease</keyword>
<dbReference type="SUPFAM" id="SSF55797">
    <property type="entry name" value="PR-1-like"/>
    <property type="match status" value="1"/>
</dbReference>
<dbReference type="PANTHER" id="PTHR10334">
    <property type="entry name" value="CYSTEINE-RICH SECRETORY PROTEIN-RELATED"/>
    <property type="match status" value="1"/>
</dbReference>
<dbReference type="PRINTS" id="PR01217">
    <property type="entry name" value="PRICHEXTENSN"/>
</dbReference>
<evidence type="ECO:0000256" key="1">
    <source>
        <dbReference type="ARBA" id="ARBA00005860"/>
    </source>
</evidence>
<keyword evidence="6 7" id="KW-0482">Metalloprotease</keyword>
<evidence type="ECO:0000256" key="6">
    <source>
        <dbReference type="ARBA" id="ARBA00023049"/>
    </source>
</evidence>
<gene>
    <name evidence="12" type="ORF">Esi_0013_0157</name>
</gene>
<evidence type="ECO:0000313" key="12">
    <source>
        <dbReference type="EMBL" id="CBN74216.1"/>
    </source>
</evidence>
<dbReference type="Pfam" id="PF01822">
    <property type="entry name" value="WSC"/>
    <property type="match status" value="1"/>
</dbReference>
<dbReference type="Gene3D" id="3.40.390.10">
    <property type="entry name" value="Collagenase (Catalytic Domain)"/>
    <property type="match status" value="1"/>
</dbReference>
<dbReference type="GO" id="GO:0007155">
    <property type="term" value="P:cell adhesion"/>
    <property type="evidence" value="ECO:0007669"/>
    <property type="project" value="InterPro"/>
</dbReference>
<keyword evidence="4" id="KW-0378">Hydrolase</keyword>
<dbReference type="CDD" id="cd00054">
    <property type="entry name" value="EGF_CA"/>
    <property type="match status" value="1"/>
</dbReference>
<feature type="region of interest" description="Disordered" evidence="9">
    <location>
        <begin position="241"/>
        <end position="409"/>
    </location>
</feature>
<dbReference type="SMART" id="SM00321">
    <property type="entry name" value="WSC"/>
    <property type="match status" value="1"/>
</dbReference>
<dbReference type="SMART" id="SM00181">
    <property type="entry name" value="EGF"/>
    <property type="match status" value="1"/>
</dbReference>
<feature type="compositionally biased region" description="Pro residues" evidence="9">
    <location>
        <begin position="319"/>
        <end position="402"/>
    </location>
</feature>
<dbReference type="InterPro" id="IPR001283">
    <property type="entry name" value="CRISP-related"/>
</dbReference>
<dbReference type="InterPro" id="IPR002889">
    <property type="entry name" value="WSC_carb-bd"/>
</dbReference>
<dbReference type="PROSITE" id="PS51212">
    <property type="entry name" value="WSC"/>
    <property type="match status" value="1"/>
</dbReference>
<dbReference type="SMART" id="SM00198">
    <property type="entry name" value="SCP"/>
    <property type="match status" value="1"/>
</dbReference>
<comment type="caution">
    <text evidence="8">Lacks conserved residue(s) required for the propagation of feature annotation.</text>
</comment>
<dbReference type="InParanoid" id="D8LED1"/>
<dbReference type="GO" id="GO:0046872">
    <property type="term" value="F:metal ion binding"/>
    <property type="evidence" value="ECO:0007669"/>
    <property type="project" value="UniProtKB-KW"/>
</dbReference>
<dbReference type="STRING" id="2880.D8LED1"/>
<dbReference type="InterPro" id="IPR014044">
    <property type="entry name" value="CAP_dom"/>
</dbReference>
<evidence type="ECO:0000313" key="13">
    <source>
        <dbReference type="Proteomes" id="UP000002630"/>
    </source>
</evidence>
<comment type="cofactor">
    <cofactor evidence="7">
        <name>Zn(2+)</name>
        <dbReference type="ChEBI" id="CHEBI:29105"/>
    </cofactor>
    <text evidence="7">Binds 1 zinc ion per subunit.</text>
</comment>
<evidence type="ECO:0000259" key="11">
    <source>
        <dbReference type="PROSITE" id="PS51212"/>
    </source>
</evidence>
<dbReference type="GO" id="GO:0004222">
    <property type="term" value="F:metalloendopeptidase activity"/>
    <property type="evidence" value="ECO:0007669"/>
    <property type="project" value="InterPro"/>
</dbReference>
<dbReference type="Gene3D" id="3.40.33.10">
    <property type="entry name" value="CAP"/>
    <property type="match status" value="1"/>
</dbReference>
<dbReference type="Proteomes" id="UP000002630">
    <property type="component" value="Unassembled WGS sequence"/>
</dbReference>
<evidence type="ECO:0000256" key="7">
    <source>
        <dbReference type="PIRSR" id="PIRSR601577-2"/>
    </source>
</evidence>
<evidence type="ECO:0000256" key="3">
    <source>
        <dbReference type="ARBA" id="ARBA00022723"/>
    </source>
</evidence>
<protein>
    <submittedName>
        <fullName evidence="12">PR1-like metalloprotease</fullName>
    </submittedName>
</protein>
<evidence type="ECO:0000256" key="5">
    <source>
        <dbReference type="ARBA" id="ARBA00022833"/>
    </source>
</evidence>
<evidence type="ECO:0000259" key="10">
    <source>
        <dbReference type="PROSITE" id="PS50026"/>
    </source>
</evidence>
<dbReference type="InterPro" id="IPR024079">
    <property type="entry name" value="MetalloPept_cat_dom_sf"/>
</dbReference>
<evidence type="ECO:0000256" key="8">
    <source>
        <dbReference type="PROSITE-ProRule" id="PRU00076"/>
    </source>
</evidence>
<keyword evidence="3 7" id="KW-0479">Metal-binding</keyword>
<comment type="similarity">
    <text evidence="1">Belongs to the peptidase M8 family.</text>
</comment>
<dbReference type="InterPro" id="IPR000742">
    <property type="entry name" value="EGF"/>
</dbReference>
<dbReference type="Pfam" id="PF01457">
    <property type="entry name" value="Peptidase_M8"/>
    <property type="match status" value="1"/>
</dbReference>
<dbReference type="PROSITE" id="PS00022">
    <property type="entry name" value="EGF_1"/>
    <property type="match status" value="1"/>
</dbReference>